<dbReference type="PANTHER" id="PTHR46403:SF1">
    <property type="entry name" value="TP53-REGULATED INHIBITOR OF APOPTOSIS 1"/>
    <property type="match status" value="1"/>
</dbReference>
<evidence type="ECO:0000256" key="3">
    <source>
        <dbReference type="SAM" id="MobiDB-lite"/>
    </source>
</evidence>
<proteinExistence type="inferred from homology"/>
<dbReference type="GO" id="GO:0005634">
    <property type="term" value="C:nucleus"/>
    <property type="evidence" value="ECO:0007669"/>
    <property type="project" value="TreeGrafter"/>
</dbReference>
<dbReference type="OrthoDB" id="19091at2759"/>
<dbReference type="InterPro" id="IPR007918">
    <property type="entry name" value="MDM35_apoptosis"/>
</dbReference>
<evidence type="ECO:0000313" key="5">
    <source>
        <dbReference type="Proteomes" id="UP001153069"/>
    </source>
</evidence>
<feature type="compositionally biased region" description="Polar residues" evidence="3">
    <location>
        <begin position="1"/>
        <end position="22"/>
    </location>
</feature>
<sequence>MGSQQSTPVAGTPTVKISNGSESVPVASATDSNVTTPPRQPRASKPKRTGIDAVNHKCRKKKAAYDKCFSEWYNERFLQLKSINQEEECGELFETYKQCYMKGMKREFFDKGQKKPKEGSLLAEELDE</sequence>
<name>A0A9N8DBJ2_9STRA</name>
<comment type="similarity">
    <text evidence="1">Belongs to the TRIAP1/MDM35 family.</text>
</comment>
<keyword evidence="5" id="KW-1185">Reference proteome</keyword>
<dbReference type="Proteomes" id="UP001153069">
    <property type="component" value="Unassembled WGS sequence"/>
</dbReference>
<accession>A0A9N8DBJ2</accession>
<comment type="caution">
    <text evidence="4">The sequence shown here is derived from an EMBL/GenBank/DDBJ whole genome shotgun (WGS) entry which is preliminary data.</text>
</comment>
<evidence type="ECO:0000313" key="4">
    <source>
        <dbReference type="EMBL" id="CAB9499674.1"/>
    </source>
</evidence>
<dbReference type="PANTHER" id="PTHR46403">
    <property type="entry name" value="TP53-REGULATED INHIBITOR OF APOPTOSIS 1"/>
    <property type="match status" value="1"/>
</dbReference>
<dbReference type="GO" id="GO:0045332">
    <property type="term" value="P:phospholipid translocation"/>
    <property type="evidence" value="ECO:0007669"/>
    <property type="project" value="TreeGrafter"/>
</dbReference>
<dbReference type="GO" id="GO:0005829">
    <property type="term" value="C:cytosol"/>
    <property type="evidence" value="ECO:0007669"/>
    <property type="project" value="TreeGrafter"/>
</dbReference>
<reference evidence="4" key="1">
    <citation type="submission" date="2020-06" db="EMBL/GenBank/DDBJ databases">
        <authorList>
            <consortium name="Plant Systems Biology data submission"/>
        </authorList>
    </citation>
    <scope>NUCLEOTIDE SEQUENCE</scope>
    <source>
        <strain evidence="4">D6</strain>
    </source>
</reference>
<feature type="region of interest" description="Disordered" evidence="3">
    <location>
        <begin position="1"/>
        <end position="52"/>
    </location>
</feature>
<dbReference type="AlphaFoldDB" id="A0A9N8DBJ2"/>
<dbReference type="Pfam" id="PF05254">
    <property type="entry name" value="UPF0203"/>
    <property type="match status" value="1"/>
</dbReference>
<protein>
    <submittedName>
        <fullName evidence="4">Uncharacterized protein</fullName>
    </submittedName>
</protein>
<evidence type="ECO:0000256" key="1">
    <source>
        <dbReference type="ARBA" id="ARBA00006196"/>
    </source>
</evidence>
<keyword evidence="2" id="KW-1015">Disulfide bond</keyword>
<dbReference type="EMBL" id="CAICTM010000065">
    <property type="protein sequence ID" value="CAB9499674.1"/>
    <property type="molecule type" value="Genomic_DNA"/>
</dbReference>
<dbReference type="GO" id="GO:1990050">
    <property type="term" value="F:phosphatidic acid transfer activity"/>
    <property type="evidence" value="ECO:0007669"/>
    <property type="project" value="TreeGrafter"/>
</dbReference>
<dbReference type="GO" id="GO:0005758">
    <property type="term" value="C:mitochondrial intermembrane space"/>
    <property type="evidence" value="ECO:0007669"/>
    <property type="project" value="TreeGrafter"/>
</dbReference>
<gene>
    <name evidence="4" type="ORF">SEMRO_66_G037210.1</name>
</gene>
<evidence type="ECO:0000256" key="2">
    <source>
        <dbReference type="ARBA" id="ARBA00023157"/>
    </source>
</evidence>
<organism evidence="4 5">
    <name type="scientific">Seminavis robusta</name>
    <dbReference type="NCBI Taxonomy" id="568900"/>
    <lineage>
        <taxon>Eukaryota</taxon>
        <taxon>Sar</taxon>
        <taxon>Stramenopiles</taxon>
        <taxon>Ochrophyta</taxon>
        <taxon>Bacillariophyta</taxon>
        <taxon>Bacillariophyceae</taxon>
        <taxon>Bacillariophycidae</taxon>
        <taxon>Naviculales</taxon>
        <taxon>Naviculaceae</taxon>
        <taxon>Seminavis</taxon>
    </lineage>
</organism>